<dbReference type="InterPro" id="IPR043130">
    <property type="entry name" value="CDP-OH_PTrfase_TM_dom"/>
</dbReference>
<comment type="caution">
    <text evidence="2">The sequence shown here is derived from an EMBL/GenBank/DDBJ whole genome shotgun (WGS) entry which is preliminary data.</text>
</comment>
<feature type="transmembrane region" description="Helical" evidence="1">
    <location>
        <begin position="71"/>
        <end position="92"/>
    </location>
</feature>
<name>A0A4R2I3P9_9GAMM</name>
<feature type="transmembrane region" description="Helical" evidence="1">
    <location>
        <begin position="48"/>
        <end position="65"/>
    </location>
</feature>
<dbReference type="EMBL" id="SLWQ01000008">
    <property type="protein sequence ID" value="TCO38169.1"/>
    <property type="molecule type" value="Genomic_DNA"/>
</dbReference>
<protein>
    <submittedName>
        <fullName evidence="2">CDP-diacylglycerol--glycerol-3-phosphate 3-phosphatidyltransferase</fullName>
    </submittedName>
</protein>
<dbReference type="Proteomes" id="UP000294862">
    <property type="component" value="Unassembled WGS sequence"/>
</dbReference>
<dbReference type="InterPro" id="IPR000462">
    <property type="entry name" value="CDP-OH_P_trans"/>
</dbReference>
<keyword evidence="1" id="KW-1133">Transmembrane helix</keyword>
<keyword evidence="3" id="KW-1185">Reference proteome</keyword>
<evidence type="ECO:0000256" key="1">
    <source>
        <dbReference type="SAM" id="Phobius"/>
    </source>
</evidence>
<dbReference type="GO" id="GO:0008654">
    <property type="term" value="P:phospholipid biosynthetic process"/>
    <property type="evidence" value="ECO:0007669"/>
    <property type="project" value="InterPro"/>
</dbReference>
<dbReference type="GO" id="GO:0016020">
    <property type="term" value="C:membrane"/>
    <property type="evidence" value="ECO:0007669"/>
    <property type="project" value="InterPro"/>
</dbReference>
<gene>
    <name evidence="2" type="ORF">EV148_1084</name>
</gene>
<dbReference type="Gene3D" id="1.20.120.1760">
    <property type="match status" value="1"/>
</dbReference>
<keyword evidence="2" id="KW-0808">Transferase</keyword>
<dbReference type="Pfam" id="PF01066">
    <property type="entry name" value="CDP-OH_P_transf"/>
    <property type="match status" value="1"/>
</dbReference>
<feature type="transmembrane region" description="Helical" evidence="1">
    <location>
        <begin position="167"/>
        <end position="184"/>
    </location>
</feature>
<feature type="transmembrane region" description="Helical" evidence="1">
    <location>
        <begin position="130"/>
        <end position="155"/>
    </location>
</feature>
<evidence type="ECO:0000313" key="2">
    <source>
        <dbReference type="EMBL" id="TCO38169.1"/>
    </source>
</evidence>
<dbReference type="AlphaFoldDB" id="A0A4R2I3P9"/>
<accession>A0A4R2I3P9</accession>
<sequence>MGTGRDAGPASDGHVRVPSIYQLKPAFQGLLRPLVNALARGGVTANQVTVLAVVLCAAVGAALALVDDPRILLLLPVALFLRMALNAIDGMLAREHAQQSKLGAILNELGDVVGDAAMYLPLALRPGFPAAAIVVFVLIGVIVEMAGVIGVQIGASRRYDGFGKSDRASVVGAIGLVYGFGWAPLAWLAWPFWIATALGACAIATRARRALAEVRTKGDAA</sequence>
<keyword evidence="1" id="KW-0812">Transmembrane</keyword>
<organism evidence="2 3">
    <name type="scientific">Dokdonella fugitiva</name>
    <dbReference type="NCBI Taxonomy" id="328517"/>
    <lineage>
        <taxon>Bacteria</taxon>
        <taxon>Pseudomonadati</taxon>
        <taxon>Pseudomonadota</taxon>
        <taxon>Gammaproteobacteria</taxon>
        <taxon>Lysobacterales</taxon>
        <taxon>Rhodanobacteraceae</taxon>
        <taxon>Dokdonella</taxon>
    </lineage>
</organism>
<proteinExistence type="predicted"/>
<reference evidence="2 3" key="1">
    <citation type="journal article" date="2015" name="Stand. Genomic Sci.">
        <title>Genomic Encyclopedia of Bacterial and Archaeal Type Strains, Phase III: the genomes of soil and plant-associated and newly described type strains.</title>
        <authorList>
            <person name="Whitman W.B."/>
            <person name="Woyke T."/>
            <person name="Klenk H.P."/>
            <person name="Zhou Y."/>
            <person name="Lilburn T.G."/>
            <person name="Beck B.J."/>
            <person name="De Vos P."/>
            <person name="Vandamme P."/>
            <person name="Eisen J.A."/>
            <person name="Garrity G."/>
            <person name="Hugenholtz P."/>
            <person name="Kyrpides N.C."/>
        </authorList>
    </citation>
    <scope>NUCLEOTIDE SEQUENCE [LARGE SCALE GENOMIC DNA]</scope>
    <source>
        <strain evidence="2 3">A3</strain>
    </source>
</reference>
<evidence type="ECO:0000313" key="3">
    <source>
        <dbReference type="Proteomes" id="UP000294862"/>
    </source>
</evidence>
<keyword evidence="1" id="KW-0472">Membrane</keyword>
<dbReference type="GO" id="GO:0016780">
    <property type="term" value="F:phosphotransferase activity, for other substituted phosphate groups"/>
    <property type="evidence" value="ECO:0007669"/>
    <property type="project" value="InterPro"/>
</dbReference>